<dbReference type="SUPFAM" id="SSF51306">
    <property type="entry name" value="LexA/Signal peptidase"/>
    <property type="match status" value="1"/>
</dbReference>
<dbReference type="GO" id="GO:0016020">
    <property type="term" value="C:membrane"/>
    <property type="evidence" value="ECO:0007669"/>
    <property type="project" value="InterPro"/>
</dbReference>
<proteinExistence type="predicted"/>
<dbReference type="Gene3D" id="1.10.260.40">
    <property type="entry name" value="lambda repressor-like DNA-binding domains"/>
    <property type="match status" value="1"/>
</dbReference>
<keyword evidence="1" id="KW-0645">Protease</keyword>
<dbReference type="PANTHER" id="PTHR40661:SF3">
    <property type="entry name" value="FELS-1 PROPHAGE TRANSCRIPTIONAL REGULATOR"/>
    <property type="match status" value="1"/>
</dbReference>
<dbReference type="Pfam" id="PF01381">
    <property type="entry name" value="HTH_3"/>
    <property type="match status" value="1"/>
</dbReference>
<keyword evidence="8" id="KW-1185">Reference proteome</keyword>
<dbReference type="CDD" id="cd06529">
    <property type="entry name" value="S24_LexA-like"/>
    <property type="match status" value="1"/>
</dbReference>
<dbReference type="PROSITE" id="PS00501">
    <property type="entry name" value="SPASE_I_1"/>
    <property type="match status" value="1"/>
</dbReference>
<evidence type="ECO:0000256" key="2">
    <source>
        <dbReference type="ARBA" id="ARBA00022801"/>
    </source>
</evidence>
<dbReference type="InterPro" id="IPR015927">
    <property type="entry name" value="Peptidase_S24_S26A/B/C"/>
</dbReference>
<protein>
    <submittedName>
        <fullName evidence="7">Phage repressor</fullName>
    </submittedName>
</protein>
<dbReference type="PROSITE" id="PS50943">
    <property type="entry name" value="HTH_CROC1"/>
    <property type="match status" value="1"/>
</dbReference>
<dbReference type="HOGENOM" id="CLU_066192_1_2_7"/>
<evidence type="ECO:0000256" key="4">
    <source>
        <dbReference type="ARBA" id="ARBA00023125"/>
    </source>
</evidence>
<evidence type="ECO:0000256" key="1">
    <source>
        <dbReference type="ARBA" id="ARBA00022670"/>
    </source>
</evidence>
<evidence type="ECO:0000259" key="6">
    <source>
        <dbReference type="PROSITE" id="PS50943"/>
    </source>
</evidence>
<dbReference type="InterPro" id="IPR010982">
    <property type="entry name" value="Lambda_DNA-bd_dom_sf"/>
</dbReference>
<evidence type="ECO:0000256" key="5">
    <source>
        <dbReference type="ARBA" id="ARBA00023163"/>
    </source>
</evidence>
<accession>B8FGP0</accession>
<keyword evidence="3" id="KW-0805">Transcription regulation</keyword>
<dbReference type="Gene3D" id="2.10.109.10">
    <property type="entry name" value="Umud Fragment, subunit A"/>
    <property type="match status" value="1"/>
</dbReference>
<dbReference type="EMBL" id="CP001322">
    <property type="protein sequence ID" value="ACL05270.1"/>
    <property type="molecule type" value="Genomic_DNA"/>
</dbReference>
<sequence length="229" mass="25981">MANTFPERMQEIIDQQKSARDFAIKCSISDSLIRAYLSGKSQPGLDNLAKIADVAQVNVQWLVTGEGPMMRGEPLIPSNLDPQGGLDLDEFDYIPMTHAELSAGDGRVVLEEGFKNRFAFRRDWLRRVGLNKNHAVMMVVRGDSMLPTLQDHDTVIVDLNRTRIDTGNIYAVNMGDDLLSIKRLEARGPQVRVISDNKAYEPYDMENQDIRVIGQVVWFSRQLVWNNME</sequence>
<dbReference type="SUPFAM" id="SSF47413">
    <property type="entry name" value="lambda repressor-like DNA-binding domains"/>
    <property type="match status" value="1"/>
</dbReference>
<dbReference type="AlphaFoldDB" id="B8FGP0"/>
<dbReference type="PANTHER" id="PTHR40661">
    <property type="match status" value="1"/>
</dbReference>
<dbReference type="Proteomes" id="UP000000739">
    <property type="component" value="Chromosome"/>
</dbReference>
<evidence type="ECO:0000256" key="3">
    <source>
        <dbReference type="ARBA" id="ARBA00023015"/>
    </source>
</evidence>
<dbReference type="eggNOG" id="COG2932">
    <property type="taxonomic scope" value="Bacteria"/>
</dbReference>
<dbReference type="GO" id="GO:0004252">
    <property type="term" value="F:serine-type endopeptidase activity"/>
    <property type="evidence" value="ECO:0007669"/>
    <property type="project" value="InterPro"/>
</dbReference>
<dbReference type="InterPro" id="IPR039418">
    <property type="entry name" value="LexA-like"/>
</dbReference>
<feature type="domain" description="HTH cro/C1-type" evidence="6">
    <location>
        <begin position="20"/>
        <end position="62"/>
    </location>
</feature>
<dbReference type="SMART" id="SM00530">
    <property type="entry name" value="HTH_XRE"/>
    <property type="match status" value="1"/>
</dbReference>
<dbReference type="Pfam" id="PF00717">
    <property type="entry name" value="Peptidase_S24"/>
    <property type="match status" value="1"/>
</dbReference>
<evidence type="ECO:0000313" key="8">
    <source>
        <dbReference type="Proteomes" id="UP000000739"/>
    </source>
</evidence>
<dbReference type="InterPro" id="IPR036286">
    <property type="entry name" value="LexA/Signal_pep-like_sf"/>
</dbReference>
<dbReference type="CDD" id="cd00093">
    <property type="entry name" value="HTH_XRE"/>
    <property type="match status" value="1"/>
</dbReference>
<keyword evidence="2" id="KW-0378">Hydrolase</keyword>
<keyword evidence="5" id="KW-0804">Transcription</keyword>
<dbReference type="GO" id="GO:0003677">
    <property type="term" value="F:DNA binding"/>
    <property type="evidence" value="ECO:0007669"/>
    <property type="project" value="UniProtKB-KW"/>
</dbReference>
<name>B8FGP0_DESAL</name>
<dbReference type="KEGG" id="dal:Dalk_3582"/>
<dbReference type="RefSeq" id="WP_015948327.1">
    <property type="nucleotide sequence ID" value="NC_011768.1"/>
</dbReference>
<organism evidence="7 8">
    <name type="scientific">Desulfatibacillum aliphaticivorans</name>
    <dbReference type="NCBI Taxonomy" id="218208"/>
    <lineage>
        <taxon>Bacteria</taxon>
        <taxon>Pseudomonadati</taxon>
        <taxon>Thermodesulfobacteriota</taxon>
        <taxon>Desulfobacteria</taxon>
        <taxon>Desulfobacterales</taxon>
        <taxon>Desulfatibacillaceae</taxon>
        <taxon>Desulfatibacillum</taxon>
    </lineage>
</organism>
<gene>
    <name evidence="7" type="ordered locus">Dalk_3582</name>
</gene>
<dbReference type="InterPro" id="IPR001387">
    <property type="entry name" value="Cro/C1-type_HTH"/>
</dbReference>
<keyword evidence="4" id="KW-0238">DNA-binding</keyword>
<dbReference type="GO" id="GO:0006508">
    <property type="term" value="P:proteolysis"/>
    <property type="evidence" value="ECO:0007669"/>
    <property type="project" value="UniProtKB-KW"/>
</dbReference>
<reference evidence="7 8" key="1">
    <citation type="journal article" date="2012" name="Environ. Microbiol.">
        <title>The genome sequence of Desulfatibacillum alkenivorans AK-01: a blueprint for anaerobic alkane oxidation.</title>
        <authorList>
            <person name="Callaghan A.V."/>
            <person name="Morris B.E."/>
            <person name="Pereira I.A."/>
            <person name="McInerney M.J."/>
            <person name="Austin R.N."/>
            <person name="Groves J.T."/>
            <person name="Kukor J.J."/>
            <person name="Suflita J.M."/>
            <person name="Young L.Y."/>
            <person name="Zylstra G.J."/>
            <person name="Wawrik B."/>
        </authorList>
    </citation>
    <scope>NUCLEOTIDE SEQUENCE [LARGE SCALE GENOMIC DNA]</scope>
    <source>
        <strain evidence="7 8">AK-01</strain>
    </source>
</reference>
<dbReference type="InterPro" id="IPR019756">
    <property type="entry name" value="Pept_S26A_signal_pept_1_Ser-AS"/>
</dbReference>
<evidence type="ECO:0000313" key="7">
    <source>
        <dbReference type="EMBL" id="ACL05270.1"/>
    </source>
</evidence>